<evidence type="ECO:0000256" key="13">
    <source>
        <dbReference type="PIRSR" id="PIRSR602081-2"/>
    </source>
</evidence>
<evidence type="ECO:0000313" key="17">
    <source>
        <dbReference type="Proteomes" id="UP000288405"/>
    </source>
</evidence>
<keyword evidence="7 14" id="KW-0157">Chromophore</keyword>
<evidence type="ECO:0000256" key="8">
    <source>
        <dbReference type="ARBA" id="ARBA00031671"/>
    </source>
</evidence>
<comment type="function">
    <text evidence="10">Involved in repair of UV radiation-induced DNA damage. Catalyzes the light-dependent monomerization (300-600 nm) of cyclobutyl pyrimidine dimers (in cis-syn configuration), which are formed between adjacent bases on the same DNA strand upon exposure to ultraviolet radiation.</text>
</comment>
<evidence type="ECO:0000256" key="2">
    <source>
        <dbReference type="ARBA" id="ARBA00005862"/>
    </source>
</evidence>
<dbReference type="EMBL" id="PIPM01000001">
    <property type="protein sequence ID" value="RUO36597.1"/>
    <property type="molecule type" value="Genomic_DNA"/>
</dbReference>
<feature type="site" description="Electron transfer via tryptophanyl radical" evidence="13">
    <location>
        <position position="366"/>
    </location>
</feature>
<dbReference type="PANTHER" id="PTHR11455:SF9">
    <property type="entry name" value="CRYPTOCHROME CIRCADIAN CLOCK 5 ISOFORM X1"/>
    <property type="match status" value="1"/>
</dbReference>
<comment type="similarity">
    <text evidence="14">Belongs to the DNA photolyase family.</text>
</comment>
<dbReference type="OrthoDB" id="9772484at2"/>
<organism evidence="16 17">
    <name type="scientific">Aliidiomarina sanyensis</name>
    <dbReference type="NCBI Taxonomy" id="1249555"/>
    <lineage>
        <taxon>Bacteria</taxon>
        <taxon>Pseudomonadati</taxon>
        <taxon>Pseudomonadota</taxon>
        <taxon>Gammaproteobacteria</taxon>
        <taxon>Alteromonadales</taxon>
        <taxon>Idiomarinaceae</taxon>
        <taxon>Aliidiomarina</taxon>
    </lineage>
</organism>
<dbReference type="AlphaFoldDB" id="A0A432WS54"/>
<dbReference type="Gene3D" id="1.25.40.80">
    <property type="match status" value="1"/>
</dbReference>
<keyword evidence="16" id="KW-0456">Lyase</keyword>
<dbReference type="NCBIfam" id="NF007955">
    <property type="entry name" value="PRK10674.1"/>
    <property type="match status" value="1"/>
</dbReference>
<keyword evidence="6 12" id="KW-0274">FAD</keyword>
<reference evidence="16 17" key="1">
    <citation type="journal article" date="2011" name="Front. Microbiol.">
        <title>Genomic signatures of strain selection and enhancement in Bacillus atrophaeus var. globigii, a historical biowarfare simulant.</title>
        <authorList>
            <person name="Gibbons H.S."/>
            <person name="Broomall S.M."/>
            <person name="McNew L.A."/>
            <person name="Daligault H."/>
            <person name="Chapman C."/>
            <person name="Bruce D."/>
            <person name="Karavis M."/>
            <person name="Krepps M."/>
            <person name="McGregor P.A."/>
            <person name="Hong C."/>
            <person name="Park K.H."/>
            <person name="Akmal A."/>
            <person name="Feldman A."/>
            <person name="Lin J.S."/>
            <person name="Chang W.E."/>
            <person name="Higgs B.W."/>
            <person name="Demirev P."/>
            <person name="Lindquist J."/>
            <person name="Liem A."/>
            <person name="Fochler E."/>
            <person name="Read T.D."/>
            <person name="Tapia R."/>
            <person name="Johnson S."/>
            <person name="Bishop-Lilly K.A."/>
            <person name="Detter C."/>
            <person name="Han C."/>
            <person name="Sozhamannan S."/>
            <person name="Rosenzweig C.N."/>
            <person name="Skowronski E.W."/>
        </authorList>
    </citation>
    <scope>NUCLEOTIDE SEQUENCE [LARGE SCALE GENOMIC DNA]</scope>
    <source>
        <strain evidence="16 17">GYP-17</strain>
    </source>
</reference>
<comment type="cofactor">
    <cofactor evidence="1">
        <name>(6R)-5,10-methylene-5,6,7,8-tetrahydrofolate</name>
        <dbReference type="ChEBI" id="CHEBI:15636"/>
    </cofactor>
</comment>
<dbReference type="RefSeq" id="WP_126775911.1">
    <property type="nucleotide sequence ID" value="NZ_PIPM01000001.1"/>
</dbReference>
<evidence type="ECO:0000256" key="9">
    <source>
        <dbReference type="ARBA" id="ARBA00033999"/>
    </source>
</evidence>
<evidence type="ECO:0000256" key="4">
    <source>
        <dbReference type="ARBA" id="ARBA00014046"/>
    </source>
</evidence>
<evidence type="ECO:0000313" key="16">
    <source>
        <dbReference type="EMBL" id="RUO36597.1"/>
    </source>
</evidence>
<dbReference type="FunFam" id="1.10.579.10:FF:000003">
    <property type="entry name" value="Deoxyribodipyrimidine photo-lyase"/>
    <property type="match status" value="1"/>
</dbReference>
<comment type="cofactor">
    <cofactor evidence="12">
        <name>FAD</name>
        <dbReference type="ChEBI" id="CHEBI:57692"/>
    </cofactor>
    <text evidence="12">Binds 1 FAD per subunit.</text>
</comment>
<feature type="site" description="Electron transfer via tryptophanyl radical" evidence="13">
    <location>
        <position position="313"/>
    </location>
</feature>
<dbReference type="InterPro" id="IPR002081">
    <property type="entry name" value="Cryptochrome/DNA_photolyase_1"/>
</dbReference>
<comment type="similarity">
    <text evidence="2">Belongs to the DNA photolyase class-1 family.</text>
</comment>
<dbReference type="InterPro" id="IPR014729">
    <property type="entry name" value="Rossmann-like_a/b/a_fold"/>
</dbReference>
<dbReference type="Pfam" id="PF00875">
    <property type="entry name" value="DNA_photolyase"/>
    <property type="match status" value="1"/>
</dbReference>
<dbReference type="InterPro" id="IPR036134">
    <property type="entry name" value="Crypto/Photolyase_FAD-like_sf"/>
</dbReference>
<feature type="binding site" evidence="12">
    <location>
        <begin position="281"/>
        <end position="288"/>
    </location>
    <ligand>
        <name>FAD</name>
        <dbReference type="ChEBI" id="CHEBI:57692"/>
    </ligand>
</feature>
<dbReference type="InterPro" id="IPR005101">
    <property type="entry name" value="Cryptochr/Photolyase_FAD-bd"/>
</dbReference>
<dbReference type="Gene3D" id="1.10.579.10">
    <property type="entry name" value="DNA Cyclobutane Dipyrimidine Photolyase, subunit A, domain 3"/>
    <property type="match status" value="1"/>
</dbReference>
<dbReference type="SUPFAM" id="SSF48173">
    <property type="entry name" value="Cryptochrome/photolyase FAD-binding domain"/>
    <property type="match status" value="1"/>
</dbReference>
<dbReference type="Pfam" id="PF03441">
    <property type="entry name" value="FAD_binding_7"/>
    <property type="match status" value="1"/>
</dbReference>
<keyword evidence="5 12" id="KW-0285">Flavoprotein</keyword>
<gene>
    <name evidence="16" type="ORF">CWE11_01940</name>
</gene>
<dbReference type="GO" id="GO:0071949">
    <property type="term" value="F:FAD binding"/>
    <property type="evidence" value="ECO:0007669"/>
    <property type="project" value="TreeGrafter"/>
</dbReference>
<evidence type="ECO:0000256" key="6">
    <source>
        <dbReference type="ARBA" id="ARBA00022827"/>
    </source>
</evidence>
<dbReference type="GO" id="GO:0009416">
    <property type="term" value="P:response to light stimulus"/>
    <property type="evidence" value="ECO:0007669"/>
    <property type="project" value="TreeGrafter"/>
</dbReference>
<feature type="domain" description="Photolyase/cryptochrome alpha/beta" evidence="15">
    <location>
        <begin position="1"/>
        <end position="134"/>
    </location>
</feature>
<evidence type="ECO:0000256" key="12">
    <source>
        <dbReference type="PIRSR" id="PIRSR602081-1"/>
    </source>
</evidence>
<dbReference type="SUPFAM" id="SSF52425">
    <property type="entry name" value="Cryptochrome/photolyase, N-terminal domain"/>
    <property type="match status" value="1"/>
</dbReference>
<feature type="binding site" evidence="12">
    <location>
        <position position="278"/>
    </location>
    <ligand>
        <name>FAD</name>
        <dbReference type="ChEBI" id="CHEBI:57692"/>
    </ligand>
</feature>
<dbReference type="GO" id="GO:0000719">
    <property type="term" value="P:photoreactive repair"/>
    <property type="evidence" value="ECO:0007669"/>
    <property type="project" value="UniProtKB-ARBA"/>
</dbReference>
<dbReference type="PRINTS" id="PR00147">
    <property type="entry name" value="DNAPHOTLYASE"/>
</dbReference>
<comment type="caution">
    <text evidence="16">The sequence shown here is derived from an EMBL/GenBank/DDBJ whole genome shotgun (WGS) entry which is preliminary data.</text>
</comment>
<name>A0A432WS54_9GAMM</name>
<accession>A0A432WS54</accession>
<evidence type="ECO:0000256" key="11">
    <source>
        <dbReference type="ARBA" id="ARBA00083107"/>
    </source>
</evidence>
<evidence type="ECO:0000256" key="3">
    <source>
        <dbReference type="ARBA" id="ARBA00013149"/>
    </source>
</evidence>
<evidence type="ECO:0000256" key="14">
    <source>
        <dbReference type="RuleBase" id="RU004182"/>
    </source>
</evidence>
<keyword evidence="17" id="KW-1185">Reference proteome</keyword>
<dbReference type="PANTHER" id="PTHR11455">
    <property type="entry name" value="CRYPTOCHROME"/>
    <property type="match status" value="1"/>
</dbReference>
<evidence type="ECO:0000256" key="1">
    <source>
        <dbReference type="ARBA" id="ARBA00001932"/>
    </source>
</evidence>
<evidence type="ECO:0000256" key="10">
    <source>
        <dbReference type="ARBA" id="ARBA00059220"/>
    </source>
</evidence>
<dbReference type="PROSITE" id="PS51645">
    <property type="entry name" value="PHR_CRY_ALPHA_BETA"/>
    <property type="match status" value="1"/>
</dbReference>
<dbReference type="InterPro" id="IPR036155">
    <property type="entry name" value="Crypto/Photolyase_N_sf"/>
</dbReference>
<dbReference type="Proteomes" id="UP000288405">
    <property type="component" value="Unassembled WGS sequence"/>
</dbReference>
<evidence type="ECO:0000256" key="5">
    <source>
        <dbReference type="ARBA" id="ARBA00022630"/>
    </source>
</evidence>
<dbReference type="GO" id="GO:0003904">
    <property type="term" value="F:deoxyribodipyrimidine photo-lyase activity"/>
    <property type="evidence" value="ECO:0007669"/>
    <property type="project" value="UniProtKB-EC"/>
</dbReference>
<proteinExistence type="inferred from homology"/>
<dbReference type="EC" id="4.1.99.3" evidence="3"/>
<evidence type="ECO:0000259" key="15">
    <source>
        <dbReference type="PROSITE" id="PS51645"/>
    </source>
</evidence>
<dbReference type="GO" id="GO:0003677">
    <property type="term" value="F:DNA binding"/>
    <property type="evidence" value="ECO:0007669"/>
    <property type="project" value="TreeGrafter"/>
</dbReference>
<protein>
    <recommendedName>
        <fullName evidence="4">Deoxyribodipyrimidine photo-lyase</fullName>
        <ecNumber evidence="3">4.1.99.3</ecNumber>
    </recommendedName>
    <alternativeName>
        <fullName evidence="8">DNA photolyase</fullName>
    </alternativeName>
    <alternativeName>
        <fullName evidence="11">Photoreactivating enzyme</fullName>
    </alternativeName>
</protein>
<sequence>MTALVWFRNDLRLLDNDAVYGATREHEQVEFVWVSTPEMWKLHDWSPAKWELYHRHAQTIADDLAERGYVLHVIEGKRYKDAAQKVVEYAKEISAAALYFNREYALHEVQRDTRVKQLAEKHGLAVHCFDSNLLVPPERIQTGGGSYYKMFTPFFKAWKAELIRAGIPGPYQRSVLPIRKKTSGPRISCHVPDELEGVCRSSQGWVVGEANIRKKVSAYILEKVSDYASTRDLPAQPGTSQLSPYWEIGAISPRVAAHFLQKQSPEFPSGLNEGMNTWLSELAWREFYQHLMFHEPRLCKHEPFQVETDNYPWSHDNDLFQAWCEGRTGFPIVDAGMQELRETGWMHNRVRMIVANFLTKDLHIDWRLGETFFMRNLIDGSFPANNGGWQWSASTGTDAVPYFRVFNPTRQSEKVDPKGTYIRKWVPALAAVPDKYIHEPHEWLTQHGKSDYPAPIVDHKEARETFISTFKRVKNG</sequence>
<feature type="binding site" evidence="12">
    <location>
        <begin position="239"/>
        <end position="243"/>
    </location>
    <ligand>
        <name>FAD</name>
        <dbReference type="ChEBI" id="CHEBI:57692"/>
    </ligand>
</feature>
<dbReference type="InterPro" id="IPR006050">
    <property type="entry name" value="DNA_photolyase_N"/>
</dbReference>
<feature type="site" description="Electron transfer via tryptophanyl radical" evidence="13">
    <location>
        <position position="389"/>
    </location>
</feature>
<dbReference type="Gene3D" id="3.40.50.620">
    <property type="entry name" value="HUPs"/>
    <property type="match status" value="1"/>
</dbReference>
<evidence type="ECO:0000256" key="7">
    <source>
        <dbReference type="ARBA" id="ARBA00022991"/>
    </source>
</evidence>
<comment type="catalytic activity">
    <reaction evidence="9">
        <text>cyclobutadipyrimidine (in DNA) = 2 pyrimidine residues (in DNA).</text>
        <dbReference type="EC" id="4.1.99.3"/>
    </reaction>
</comment>
<feature type="binding site" evidence="12">
    <location>
        <position position="227"/>
    </location>
    <ligand>
        <name>FAD</name>
        <dbReference type="ChEBI" id="CHEBI:57692"/>
    </ligand>
</feature>